<name>A0A834T299_9FABA</name>
<protein>
    <recommendedName>
        <fullName evidence="1">RNase H type-1 domain-containing protein</fullName>
    </recommendedName>
</protein>
<gene>
    <name evidence="2" type="ORF">G2W53_028403</name>
</gene>
<keyword evidence="3" id="KW-1185">Reference proteome</keyword>
<dbReference type="AlphaFoldDB" id="A0A834T299"/>
<organism evidence="2 3">
    <name type="scientific">Senna tora</name>
    <dbReference type="NCBI Taxonomy" id="362788"/>
    <lineage>
        <taxon>Eukaryota</taxon>
        <taxon>Viridiplantae</taxon>
        <taxon>Streptophyta</taxon>
        <taxon>Embryophyta</taxon>
        <taxon>Tracheophyta</taxon>
        <taxon>Spermatophyta</taxon>
        <taxon>Magnoliopsida</taxon>
        <taxon>eudicotyledons</taxon>
        <taxon>Gunneridae</taxon>
        <taxon>Pentapetalae</taxon>
        <taxon>rosids</taxon>
        <taxon>fabids</taxon>
        <taxon>Fabales</taxon>
        <taxon>Fabaceae</taxon>
        <taxon>Caesalpinioideae</taxon>
        <taxon>Cassia clade</taxon>
        <taxon>Senna</taxon>
    </lineage>
</organism>
<evidence type="ECO:0000259" key="1">
    <source>
        <dbReference type="Pfam" id="PF13456"/>
    </source>
</evidence>
<reference evidence="2" key="1">
    <citation type="submission" date="2020-09" db="EMBL/GenBank/DDBJ databases">
        <title>Genome-Enabled Discovery of Anthraquinone Biosynthesis in Senna tora.</title>
        <authorList>
            <person name="Kang S.-H."/>
            <person name="Pandey R.P."/>
            <person name="Lee C.-M."/>
            <person name="Sim J.-S."/>
            <person name="Jeong J.-T."/>
            <person name="Choi B.-S."/>
            <person name="Jung M."/>
            <person name="Ginzburg D."/>
            <person name="Zhao K."/>
            <person name="Won S.Y."/>
            <person name="Oh T.-J."/>
            <person name="Yu Y."/>
            <person name="Kim N.-H."/>
            <person name="Lee O.R."/>
            <person name="Lee T.-H."/>
            <person name="Bashyal P."/>
            <person name="Kim T.-S."/>
            <person name="Lee W.-H."/>
            <person name="Kawkins C."/>
            <person name="Kim C.-K."/>
            <person name="Kim J.S."/>
            <person name="Ahn B.O."/>
            <person name="Rhee S.Y."/>
            <person name="Sohng J.K."/>
        </authorList>
    </citation>
    <scope>NUCLEOTIDE SEQUENCE</scope>
    <source>
        <tissue evidence="2">Leaf</tissue>
    </source>
</reference>
<dbReference type="Gene3D" id="3.30.420.10">
    <property type="entry name" value="Ribonuclease H-like superfamily/Ribonuclease H"/>
    <property type="match status" value="1"/>
</dbReference>
<dbReference type="Pfam" id="PF13456">
    <property type="entry name" value="RVT_3"/>
    <property type="match status" value="1"/>
</dbReference>
<dbReference type="GO" id="GO:0004523">
    <property type="term" value="F:RNA-DNA hybrid ribonuclease activity"/>
    <property type="evidence" value="ECO:0007669"/>
    <property type="project" value="InterPro"/>
</dbReference>
<evidence type="ECO:0000313" key="3">
    <source>
        <dbReference type="Proteomes" id="UP000634136"/>
    </source>
</evidence>
<evidence type="ECO:0000313" key="2">
    <source>
        <dbReference type="EMBL" id="KAF7814434.1"/>
    </source>
</evidence>
<dbReference type="InterPro" id="IPR002156">
    <property type="entry name" value="RNaseH_domain"/>
</dbReference>
<dbReference type="InterPro" id="IPR036397">
    <property type="entry name" value="RNaseH_sf"/>
</dbReference>
<dbReference type="GO" id="GO:0003676">
    <property type="term" value="F:nucleic acid binding"/>
    <property type="evidence" value="ECO:0007669"/>
    <property type="project" value="InterPro"/>
</dbReference>
<comment type="caution">
    <text evidence="2">The sequence shown here is derived from an EMBL/GenBank/DDBJ whole genome shotgun (WGS) entry which is preliminary data.</text>
</comment>
<dbReference type="InterPro" id="IPR044730">
    <property type="entry name" value="RNase_H-like_dom_plant"/>
</dbReference>
<dbReference type="CDD" id="cd06222">
    <property type="entry name" value="RNase_H_like"/>
    <property type="match status" value="1"/>
</dbReference>
<dbReference type="PANTHER" id="PTHR47074:SF73">
    <property type="entry name" value="OS04G0448401 PROTEIN"/>
    <property type="match status" value="1"/>
</dbReference>
<accession>A0A834T299</accession>
<proteinExistence type="predicted"/>
<dbReference type="PANTHER" id="PTHR47074">
    <property type="entry name" value="BNAC02G40300D PROTEIN"/>
    <property type="match status" value="1"/>
</dbReference>
<dbReference type="Proteomes" id="UP000634136">
    <property type="component" value="Unassembled WGS sequence"/>
</dbReference>
<feature type="domain" description="RNase H type-1" evidence="1">
    <location>
        <begin position="116"/>
        <end position="230"/>
    </location>
</feature>
<dbReference type="EMBL" id="JAAIUW010000009">
    <property type="protein sequence ID" value="KAF7814434.1"/>
    <property type="molecule type" value="Genomic_DNA"/>
</dbReference>
<dbReference type="InterPro" id="IPR012337">
    <property type="entry name" value="RNaseH-like_sf"/>
</dbReference>
<dbReference type="OrthoDB" id="1166390at2759"/>
<sequence length="256" mass="28078">MSLYKSIGDGKATMVWKDSWIPGVKRGELVPVNEEAKIITSVSDLLYADGRAWNKQVLDTCFDRITVEKILCIPLNKTHLLDRQARECFPFVVRMSGGAKRLGNGEIQVLKLAIRSSGEGALGGVFRDSGGVVHGAFMALAPALNDSTLVEALAIKKGVEVARQMGVTDLVVESDSRLVIDMLNSNCNDSSLLCSICVSILDICLDFNDVFFKWIPRACNMCADKICKAARHVAGEQIWQDSLPFCITDICTEEFL</sequence>
<dbReference type="InterPro" id="IPR052929">
    <property type="entry name" value="RNase_H-like_EbsB-rel"/>
</dbReference>
<dbReference type="SUPFAM" id="SSF53098">
    <property type="entry name" value="Ribonuclease H-like"/>
    <property type="match status" value="1"/>
</dbReference>